<dbReference type="InterPro" id="IPR056416">
    <property type="entry name" value="DH_2_fung"/>
</dbReference>
<protein>
    <submittedName>
        <fullName evidence="5">BgTH12-04950</fullName>
    </submittedName>
</protein>
<gene>
    <name evidence="5" type="ORF">BGTH12_LOCUS3715</name>
</gene>
<evidence type="ECO:0000259" key="4">
    <source>
        <dbReference type="Pfam" id="PF24345"/>
    </source>
</evidence>
<evidence type="ECO:0000259" key="2">
    <source>
        <dbReference type="Pfam" id="PF24340"/>
    </source>
</evidence>
<feature type="region of interest" description="Disordered" evidence="1">
    <location>
        <begin position="160"/>
        <end position="228"/>
    </location>
</feature>
<reference evidence="5" key="1">
    <citation type="submission" date="2020-10" db="EMBL/GenBank/DDBJ databases">
        <authorList>
            <person name="Muller C M."/>
        </authorList>
    </citation>
    <scope>NUCLEOTIDE SEQUENCE</scope>
    <source>
        <strain evidence="5">THUN-12</strain>
    </source>
</reference>
<feature type="compositionally biased region" description="Polar residues" evidence="1">
    <location>
        <begin position="564"/>
        <end position="580"/>
    </location>
</feature>
<feature type="compositionally biased region" description="Basic and acidic residues" evidence="1">
    <location>
        <begin position="546"/>
        <end position="563"/>
    </location>
</feature>
<feature type="region of interest" description="Disordered" evidence="1">
    <location>
        <begin position="1199"/>
        <end position="1224"/>
    </location>
</feature>
<feature type="region of interest" description="Disordered" evidence="1">
    <location>
        <begin position="1330"/>
        <end position="1365"/>
    </location>
</feature>
<feature type="region of interest" description="Disordered" evidence="1">
    <location>
        <begin position="505"/>
        <end position="690"/>
    </location>
</feature>
<dbReference type="Proteomes" id="UP000683417">
    <property type="component" value="Unassembled WGS sequence"/>
</dbReference>
<dbReference type="Pfam" id="PF24344">
    <property type="entry name" value="PH_23"/>
    <property type="match status" value="1"/>
</dbReference>
<feature type="compositionally biased region" description="Polar residues" evidence="1">
    <location>
        <begin position="329"/>
        <end position="339"/>
    </location>
</feature>
<evidence type="ECO:0000313" key="5">
    <source>
        <dbReference type="EMBL" id="CAD6502357.1"/>
    </source>
</evidence>
<comment type="caution">
    <text evidence="5">The sequence shown here is derived from an EMBL/GenBank/DDBJ whole genome shotgun (WGS) entry which is preliminary data.</text>
</comment>
<feature type="region of interest" description="Disordered" evidence="1">
    <location>
        <begin position="287"/>
        <end position="396"/>
    </location>
</feature>
<feature type="compositionally biased region" description="Basic and acidic residues" evidence="1">
    <location>
        <begin position="214"/>
        <end position="227"/>
    </location>
</feature>
<feature type="region of interest" description="Disordered" evidence="1">
    <location>
        <begin position="1382"/>
        <end position="1452"/>
    </location>
</feature>
<accession>A0A9W4GEA4</accession>
<feature type="compositionally biased region" description="Polar residues" evidence="1">
    <location>
        <begin position="299"/>
        <end position="312"/>
    </location>
</feature>
<dbReference type="EMBL" id="CAJHIT010000006">
    <property type="protein sequence ID" value="CAD6502357.1"/>
    <property type="molecule type" value="Genomic_DNA"/>
</dbReference>
<feature type="compositionally biased region" description="Polar residues" evidence="1">
    <location>
        <begin position="1210"/>
        <end position="1224"/>
    </location>
</feature>
<sequence>MASKSLQLEDTNAKHCSPTRPTTKSAGQSPTPDRLRSCNTTPAHNAKRSATNSPRTTPQRPSLNKHGTPKSAPARQKTSAKRCESSLLGDFLLGRPYPYRARRATVTRRASLEAVKADMKAEFVAKLQAPNKVQDRVRQWQKTSAGIVIEDVVGNNCEKLGDTGQKNSNLKDGKNPGRNSSKSQGDKVDSIKSNITPHAKVATPKKKVINDSQWMKDKKGAHQKKESAMPIIFSQTASLNPPLEKKIKDWVKRTEFEELETRTGVNFDGGTKEQKEDQDVSRTVVSKALSSRHLKESPTTKVNLAKSAGTQTSLKSSVNKSKSKKRATPSGSTRTADTQNLDEDDSTRGSHTIKNSKEDASKSNLKPLITSKRATSKRLGEQQPSSPKRSQLKHSNKCLQKCSNGSSNYSDSCALCTPTKQEADEESLSEVSSSLRKDILNRSHCSTVNNVDLNEILVGNSAFSVLDLPVGAEAISLRKAPPKRNSSFVVPKVLKKVYHEGKRIVHESSEPSKPGPMHPGSIESWLKKTSDPFIDPSSPPSTALRESPHQDGQSRLEDIKLNKESQINSRSSPCRNLTKGSSNSSAQRKKSHSSSSKTFQPDNPSGTLKRSQATRRISSPKSGRKTVLKENIYDAFHGESVMKRPNSPNPYDFVSPREKESNHDSKSPKVPLSEFGIRNTTKKSGLRAAGEDSKIKITDDEKISTLSHHPVLLPDTKIPSTVTPLTSLGTNSVISHNESIGAHTSITQESTIRTTPSNSCISRKSKDSQRKCGVRRRLTKHSELISILSLRDTTDPRNSGSIRSACSVGTCKKRYNVTSIDDVLIALAEDESNYMWELDTLVDGVIPVLLSYVSSDANSTELFDTLAVSPDDTSFTQPVIDMGVALKNLRSHHKRIPLADAYAFILWADGVRHVYEEYLHAWRSGFEDIVVNLAPVSSYTKTALSEMKRDQNGDLLGEKGEKIVVSALLKKPMIRIKHINRALKSFGKFQEICNKSKLACYDYDELLDLSRRRVREERARKIDRQAWNAETTRARNLRTLNPAGKFEVNRLYQVIAKDYFSLELPHSTGQRMNCGVELVLRNVPGFDHQGDLLIFKKDDLESFLLFKPIPRGELSARLGNRRDQIIVMVRGTGYEELLILDAEDDEVALDWIGMLGDNPVPPPVVRNRLKINPTLASIITTPDADNASVFGALKDVDMDQTPIGERPSDKITTPTRSRASSQPSTVIKGYVSPVEKLKKCLNSQEFARVCESSVLDLTTADSILIEKGISPITGSSVVGAREDNSKRNHSQHWAMSGGLNPNSRELGSIKHDSKITETVGLDQISSEQKCSDLVEGKRSSRRNSVISLRDDGAPPPPIHKTPISETIEDTVILDLMSKIRKNRRTSSPLKHEYQPSSSSETSSSESSDDESYTGSSTQDEMSDENHEEDEVESEENSKRSSDEVSSVSRLYQRKGHQTLPLSHFKITTGREASAESLPQIFTAVLFQWNGQTGCWINLHAEACTLYVTDGLIECFDTDNSSSSFKVDDASERVHNKASRRLIVKQILTPVVQVRQSTAIDIEIKSVILTEKSSLISKSALDVSDTLRYRLFTPQVCDALYAAIHRSRLRNKTYLRLEEEARIKRFGTHSYDQAIGGSRRQGVLGFGRKNSYRASTRALSESRNGKSSPSTLTALQHLSGAAGILSLAKSSFERNRGNQSGAPSTCTGSSYSGGMTPPRTPNSHTEKSDSLYSSGLTVRNLGTSNIPFRLYYMLRNGHWHDRGLAFLTVSLPPPDMKQKAPLYNGPQKRTTITRTPIPVSEDVTGEDICEAGVMLDEVLGANLFVRMQRSGILLQTWEDVSSHEGAGGVRSFGSVAPRRHIWALQFRRAGDAEWCWQLCRSGLP</sequence>
<feature type="compositionally biased region" description="Basic and acidic residues" evidence="1">
    <location>
        <begin position="655"/>
        <end position="667"/>
    </location>
</feature>
<organism evidence="5 6">
    <name type="scientific">Blumeria graminis f. sp. triticale</name>
    <dbReference type="NCBI Taxonomy" id="1689686"/>
    <lineage>
        <taxon>Eukaryota</taxon>
        <taxon>Fungi</taxon>
        <taxon>Dikarya</taxon>
        <taxon>Ascomycota</taxon>
        <taxon>Pezizomycotina</taxon>
        <taxon>Leotiomycetes</taxon>
        <taxon>Erysiphales</taxon>
        <taxon>Erysiphaceae</taxon>
        <taxon>Blumeria</taxon>
    </lineage>
</organism>
<dbReference type="InterPro" id="IPR056222">
    <property type="entry name" value="PH_23"/>
</dbReference>
<evidence type="ECO:0000259" key="3">
    <source>
        <dbReference type="Pfam" id="PF24344"/>
    </source>
</evidence>
<evidence type="ECO:0000313" key="6">
    <source>
        <dbReference type="Proteomes" id="UP000683417"/>
    </source>
</evidence>
<evidence type="ECO:0000256" key="1">
    <source>
        <dbReference type="SAM" id="MobiDB-lite"/>
    </source>
</evidence>
<feature type="compositionally biased region" description="Polar residues" evidence="1">
    <location>
        <begin position="598"/>
        <end position="621"/>
    </location>
</feature>
<feature type="region of interest" description="Disordered" evidence="1">
    <location>
        <begin position="1"/>
        <end position="83"/>
    </location>
</feature>
<feature type="domain" description="PH" evidence="4">
    <location>
        <begin position="1473"/>
        <end position="1621"/>
    </location>
</feature>
<name>A0A9W4GEA4_BLUGR</name>
<feature type="region of interest" description="Disordered" evidence="1">
    <location>
        <begin position="1692"/>
        <end position="1732"/>
    </location>
</feature>
<feature type="compositionally biased region" description="Low complexity" evidence="1">
    <location>
        <begin position="1396"/>
        <end position="1405"/>
    </location>
</feature>
<feature type="domain" description="DBL homology" evidence="2">
    <location>
        <begin position="818"/>
        <end position="1014"/>
    </location>
</feature>
<feature type="region of interest" description="Disordered" evidence="1">
    <location>
        <begin position="1285"/>
        <end position="1307"/>
    </location>
</feature>
<feature type="compositionally biased region" description="Polar residues" evidence="1">
    <location>
        <begin position="1696"/>
        <end position="1712"/>
    </location>
</feature>
<feature type="compositionally biased region" description="Basic and acidic residues" evidence="1">
    <location>
        <begin position="627"/>
        <end position="642"/>
    </location>
</feature>
<feature type="domain" description="PH" evidence="3">
    <location>
        <begin position="1028"/>
        <end position="1162"/>
    </location>
</feature>
<feature type="compositionally biased region" description="Polar residues" evidence="1">
    <location>
        <begin position="19"/>
        <end position="62"/>
    </location>
</feature>
<feature type="compositionally biased region" description="Acidic residues" evidence="1">
    <location>
        <begin position="1420"/>
        <end position="1434"/>
    </location>
</feature>
<feature type="compositionally biased region" description="Polar residues" evidence="1">
    <location>
        <begin position="1"/>
        <end position="10"/>
    </location>
</feature>
<dbReference type="Pfam" id="PF24340">
    <property type="entry name" value="DH_2"/>
    <property type="match status" value="1"/>
</dbReference>
<proteinExistence type="predicted"/>
<dbReference type="Pfam" id="PF24345">
    <property type="entry name" value="PH_24"/>
    <property type="match status" value="1"/>
</dbReference>
<dbReference type="InterPro" id="IPR056223">
    <property type="entry name" value="PH_24"/>
</dbReference>